<evidence type="ECO:0000313" key="2">
    <source>
        <dbReference type="Proteomes" id="UP000182060"/>
    </source>
</evidence>
<name>A0AAC9IWI1_9BURK</name>
<dbReference type="RefSeq" id="WP_071538460.1">
    <property type="nucleotide sequence ID" value="NZ_CP015016.1"/>
</dbReference>
<organism evidence="1 2">
    <name type="scientific">Polynucleobacter asymbioticus</name>
    <dbReference type="NCBI Taxonomy" id="576611"/>
    <lineage>
        <taxon>Bacteria</taxon>
        <taxon>Pseudomonadati</taxon>
        <taxon>Pseudomonadota</taxon>
        <taxon>Betaproteobacteria</taxon>
        <taxon>Burkholderiales</taxon>
        <taxon>Burkholderiaceae</taxon>
        <taxon>Polynucleobacter</taxon>
    </lineage>
</organism>
<dbReference type="AlphaFoldDB" id="A0AAC9IWI1"/>
<reference evidence="1" key="1">
    <citation type="journal article" date="2017" name="Appl. Environ. Microbiol.">
        <title>Microdiversification of a pelagic Polynucleobacter species is mainly driven by acquisition of genomic islands from a partially interspecific gene pool.</title>
        <authorList>
            <person name="Hoetzinger M."/>
            <person name="Hahn M.W."/>
            <person name="Jezberova J."/>
            <person name="Schmidt J."/>
            <person name="Koll U."/>
        </authorList>
    </citation>
    <scope>NUCLEOTIDE SEQUENCE</scope>
    <source>
        <strain evidence="1">MWH-RechtKol4</strain>
    </source>
</reference>
<sequence length="1012" mass="114970">MGKSGKSKRSVIRIYEESPEIELLREQFPPRANLQADEVDRLSREDLNQFLWLVRPEPKFRALAPAIGRLAAACKEMQKPETGGPKIDWTLLLRVANEIYRLGIWAHKVNPSLFENMGESDDAVSGSLEDASGKPPVNPILHHGSSAFPIYSILSNDIWLKGVIDAADRQDDPRMVAMRRLAGFAIMRNLELLDITRQMQTIEGEEESALKKITAVQQKFTDPVLFQCVDVEKDRYHFYFVGVEQAIREWSRDWEGVDEANQLFQWAQLPYPKFKEQCLDEYLHLQGAPGKEKVTLTKSQAKFKSVCRAFSSSVRKSKMSTSKSGSGERSREKENPGIQYHGLYRDIWLSEGDLRGNEFEIIPIDDATITDEYIETLIEPGDDVGEEIEDDRSDAPQLRWVAPQVGKSRLELERDSSYTQRFIAKLNQRLYWGTNVASWKEMELFKNYLDSLEGAFKGVNQDASERATQLSAVMALRLMYVLGVDIHTALGAQIILRERESWRSGHSNFEVGDDSPKGDKPKLAIQTLHLVKANAMPINNPPSYIYLWRLSVPNYAWSELVNVQAEEYAPHLGAIVFQDLSGVAGQIAAANSQISETPSPIFAPSARLEIEKKSQSLLTQFNREMDLYRAKRPLTMLKIREWGKHQMVKGNFDPKILDVLDPHTPRAFKSDLYYYTHDAYKGTKQLGSLNSYLKTSVDVGDIQGAAASQASKTSISDLFSQRTKLLGGDVAKAPFRGMRPSVVGATGLVAIDENEYPKALIEQIQELKKQIDIPRLANGRAQDYKQFCDAFNQLTLYCALWFACETSQRPHHLPYVDIAAVDPFLGLTRIGDKTNRAGDRLRVIWLSPLLQKQMWVYEQLRRKLLKKLLSDVTQHALYGELIRLEPVPVSKKQKSDKGGASRLAVLPLAIEKWSMTKMRRHFRGYIENSIVAQPNFYRKLMPALLKNRGMSQTDISTWLGHWQTGTAPFHQFSSHSYLEYIERIENPIQKTIKGLGFELVTLAMPAWPKEQK</sequence>
<proteinExistence type="predicted"/>
<accession>A0AAC9IWI1</accession>
<evidence type="ECO:0000313" key="1">
    <source>
        <dbReference type="EMBL" id="APC00158.1"/>
    </source>
</evidence>
<protein>
    <submittedName>
        <fullName evidence="1">Uncharacterized protein</fullName>
    </submittedName>
</protein>
<gene>
    <name evidence="1" type="ORF">AOC25_00180</name>
</gene>
<dbReference type="EMBL" id="CP015017">
    <property type="protein sequence ID" value="APC00158.1"/>
    <property type="molecule type" value="Genomic_DNA"/>
</dbReference>
<dbReference type="Proteomes" id="UP000182060">
    <property type="component" value="Chromosome"/>
</dbReference>